<accession>A0A7Y0AVC5</accession>
<dbReference type="Proteomes" id="UP000541470">
    <property type="component" value="Unassembled WGS sequence"/>
</dbReference>
<name>A0A7Y0AVC5_9HYPH</name>
<keyword evidence="2" id="KW-1185">Reference proteome</keyword>
<gene>
    <name evidence="1" type="ORF">HHL25_08610</name>
</gene>
<dbReference type="AlphaFoldDB" id="A0A7Y0AVC5"/>
<evidence type="ECO:0000313" key="2">
    <source>
        <dbReference type="Proteomes" id="UP000541470"/>
    </source>
</evidence>
<evidence type="ECO:0000313" key="1">
    <source>
        <dbReference type="EMBL" id="NML74178.1"/>
    </source>
</evidence>
<proteinExistence type="predicted"/>
<dbReference type="EMBL" id="JABBGK010000001">
    <property type="protein sequence ID" value="NML74178.1"/>
    <property type="molecule type" value="Genomic_DNA"/>
</dbReference>
<organism evidence="1 2">
    <name type="scientific">Rhizobium terricola</name>
    <dbReference type="NCBI Taxonomy" id="2728849"/>
    <lineage>
        <taxon>Bacteria</taxon>
        <taxon>Pseudomonadati</taxon>
        <taxon>Pseudomonadota</taxon>
        <taxon>Alphaproteobacteria</taxon>
        <taxon>Hyphomicrobiales</taxon>
        <taxon>Rhizobiaceae</taxon>
        <taxon>Rhizobium/Agrobacterium group</taxon>
        <taxon>Rhizobium</taxon>
    </lineage>
</organism>
<comment type="caution">
    <text evidence="1">The sequence shown here is derived from an EMBL/GenBank/DDBJ whole genome shotgun (WGS) entry which is preliminary data.</text>
</comment>
<reference evidence="1 2" key="1">
    <citation type="submission" date="2020-04" db="EMBL/GenBank/DDBJ databases">
        <title>Rhizobium sp. S-51 isolated from soil.</title>
        <authorList>
            <person name="Dahal R.H."/>
        </authorList>
    </citation>
    <scope>NUCLEOTIDE SEQUENCE [LARGE SCALE GENOMIC DNA]</scope>
    <source>
        <strain evidence="1 2">S-51</strain>
    </source>
</reference>
<sequence length="27" mass="3123">MTLTALGRTSLALDLLFFLRQQGQEWL</sequence>
<protein>
    <submittedName>
        <fullName evidence="1">Uncharacterized protein</fullName>
    </submittedName>
</protein>